<keyword evidence="5" id="KW-0949">S-adenosyl-L-methionine</keyword>
<dbReference type="CDD" id="cd11572">
    <property type="entry name" value="RlmI_M_like"/>
    <property type="match status" value="1"/>
</dbReference>
<evidence type="ECO:0000256" key="4">
    <source>
        <dbReference type="ARBA" id="ARBA00022679"/>
    </source>
</evidence>
<feature type="domain" description="RlmI-like PUA" evidence="8">
    <location>
        <begin position="20"/>
        <end position="69"/>
    </location>
</feature>
<evidence type="ECO:0000256" key="5">
    <source>
        <dbReference type="ARBA" id="ARBA00022691"/>
    </source>
</evidence>
<dbReference type="Gene3D" id="3.30.750.80">
    <property type="entry name" value="RNA methyltransferase domain (HRMD) like"/>
    <property type="match status" value="1"/>
</dbReference>
<dbReference type="Pfam" id="PF17785">
    <property type="entry name" value="PUA_3"/>
    <property type="match status" value="1"/>
</dbReference>
<dbReference type="EMBL" id="CP071793">
    <property type="protein sequence ID" value="QTD53153.1"/>
    <property type="molecule type" value="Genomic_DNA"/>
</dbReference>
<dbReference type="GO" id="GO:0008168">
    <property type="term" value="F:methyltransferase activity"/>
    <property type="evidence" value="ECO:0007669"/>
    <property type="project" value="UniProtKB-KW"/>
</dbReference>
<comment type="similarity">
    <text evidence="6">Belongs to the methyltransferase superfamily. RlmI family.</text>
</comment>
<dbReference type="InterPro" id="IPR036974">
    <property type="entry name" value="PUA_sf"/>
</dbReference>
<dbReference type="Gene3D" id="2.30.130.10">
    <property type="entry name" value="PUA domain"/>
    <property type="match status" value="1"/>
</dbReference>
<dbReference type="InterPro" id="IPR015947">
    <property type="entry name" value="PUA-like_sf"/>
</dbReference>
<evidence type="ECO:0000259" key="7">
    <source>
        <dbReference type="Pfam" id="PF10672"/>
    </source>
</evidence>
<evidence type="ECO:0000313" key="10">
    <source>
        <dbReference type="Proteomes" id="UP000663929"/>
    </source>
</evidence>
<dbReference type="InterPro" id="IPR019614">
    <property type="entry name" value="SAM-dep_methyl-trfase"/>
</dbReference>
<feature type="domain" description="S-adenosylmethionine-dependent methyltransferase" evidence="7">
    <location>
        <begin position="184"/>
        <end position="333"/>
    </location>
</feature>
<proteinExistence type="inferred from homology"/>
<sequence length="392" mass="44369">MDAPVAVLAARRADILRHYRHPWVFSQGVLNTDRLREECTVQVKSEQGDHLGWAFYHPENAICLRMITFDNAPMDATAWKKRIADTLEMRRALLGSGVEGYRLIHGENDGFPGLKVDIYRDLIVAQLMCAGMEHLRPQMAQWLVEVTGCKAVYERSEGHARKQEGLKPAQGFIHEECPLPSRFKEDELEFMVDPSGPHKTAFYLDHRAQRRWLRARSHGKRVLDLCSYSGGFTLAALQGGASFVHSIDTSAHYLGMLAEHLNINGLPADRQKSTRADIFDFLKGKPDERYDLVVLDMPSLARSARAKPSALRTYRKLHQAVSGWVRPGGILVSFSCSKVVDRGDFRQSIFLGLRDCNREGLLIETFDSGPDHPIHLHFPEGEYLKGYAIYLK</sequence>
<evidence type="ECO:0000313" key="9">
    <source>
        <dbReference type="EMBL" id="QTD53153.1"/>
    </source>
</evidence>
<dbReference type="SUPFAM" id="SSF53335">
    <property type="entry name" value="S-adenosyl-L-methionine-dependent methyltransferases"/>
    <property type="match status" value="1"/>
</dbReference>
<comment type="subcellular location">
    <subcellularLocation>
        <location evidence="1">Cytoplasm</location>
    </subcellularLocation>
</comment>
<evidence type="ECO:0000256" key="6">
    <source>
        <dbReference type="ARBA" id="ARBA00038091"/>
    </source>
</evidence>
<dbReference type="SUPFAM" id="SSF88697">
    <property type="entry name" value="PUA domain-like"/>
    <property type="match status" value="1"/>
</dbReference>
<evidence type="ECO:0000259" key="8">
    <source>
        <dbReference type="Pfam" id="PF17785"/>
    </source>
</evidence>
<dbReference type="PANTHER" id="PTHR42873">
    <property type="entry name" value="RIBOSOMAL RNA LARGE SUBUNIT METHYLTRANSFERASE"/>
    <property type="match status" value="1"/>
</dbReference>
<dbReference type="Pfam" id="PF10672">
    <property type="entry name" value="Methyltrans_SAM"/>
    <property type="match status" value="1"/>
</dbReference>
<dbReference type="AlphaFoldDB" id="A0A8A4TUJ6"/>
<keyword evidence="10" id="KW-1185">Reference proteome</keyword>
<dbReference type="CDD" id="cd02440">
    <property type="entry name" value="AdoMet_MTases"/>
    <property type="match status" value="1"/>
</dbReference>
<evidence type="ECO:0000256" key="1">
    <source>
        <dbReference type="ARBA" id="ARBA00004496"/>
    </source>
</evidence>
<reference evidence="9" key="1">
    <citation type="submission" date="2021-03" db="EMBL/GenBank/DDBJ databases">
        <title>Acanthopleuribacteraceae sp. M133.</title>
        <authorList>
            <person name="Wang G."/>
        </authorList>
    </citation>
    <scope>NUCLEOTIDE SEQUENCE</scope>
    <source>
        <strain evidence="9">M133</strain>
    </source>
</reference>
<dbReference type="RefSeq" id="WP_237383252.1">
    <property type="nucleotide sequence ID" value="NZ_CP071793.1"/>
</dbReference>
<evidence type="ECO:0000256" key="3">
    <source>
        <dbReference type="ARBA" id="ARBA00022603"/>
    </source>
</evidence>
<keyword evidence="2" id="KW-0963">Cytoplasm</keyword>
<keyword evidence="4" id="KW-0808">Transferase</keyword>
<dbReference type="KEGG" id="scor:J3U87_11890"/>
<dbReference type="GO" id="GO:0003723">
    <property type="term" value="F:RNA binding"/>
    <property type="evidence" value="ECO:0007669"/>
    <property type="project" value="InterPro"/>
</dbReference>
<keyword evidence="3 9" id="KW-0489">Methyltransferase</keyword>
<dbReference type="Proteomes" id="UP000663929">
    <property type="component" value="Chromosome"/>
</dbReference>
<organism evidence="9 10">
    <name type="scientific">Sulfidibacter corallicola</name>
    <dbReference type="NCBI Taxonomy" id="2818388"/>
    <lineage>
        <taxon>Bacteria</taxon>
        <taxon>Pseudomonadati</taxon>
        <taxon>Acidobacteriota</taxon>
        <taxon>Holophagae</taxon>
        <taxon>Acanthopleuribacterales</taxon>
        <taxon>Acanthopleuribacteraceae</taxon>
        <taxon>Sulfidibacter</taxon>
    </lineage>
</organism>
<dbReference type="GO" id="GO:0032259">
    <property type="term" value="P:methylation"/>
    <property type="evidence" value="ECO:0007669"/>
    <property type="project" value="UniProtKB-KW"/>
</dbReference>
<dbReference type="PANTHER" id="PTHR42873:SF1">
    <property type="entry name" value="S-ADENOSYLMETHIONINE-DEPENDENT METHYLTRANSFERASE DOMAIN-CONTAINING PROTEIN"/>
    <property type="match status" value="1"/>
</dbReference>
<gene>
    <name evidence="9" type="ORF">J3U87_11890</name>
</gene>
<dbReference type="InterPro" id="IPR029063">
    <property type="entry name" value="SAM-dependent_MTases_sf"/>
</dbReference>
<dbReference type="Gene3D" id="3.40.50.150">
    <property type="entry name" value="Vaccinia Virus protein VP39"/>
    <property type="match status" value="1"/>
</dbReference>
<accession>A0A8A4TUJ6</accession>
<dbReference type="InterPro" id="IPR041532">
    <property type="entry name" value="RlmI-like_PUA"/>
</dbReference>
<name>A0A8A4TUJ6_SULCO</name>
<protein>
    <submittedName>
        <fullName evidence="9">Class I SAM-dependent rRNA methyltransferase</fullName>
    </submittedName>
</protein>
<dbReference type="CDD" id="cd21153">
    <property type="entry name" value="PUA_RlmI"/>
    <property type="match status" value="1"/>
</dbReference>
<dbReference type="GO" id="GO:0005737">
    <property type="term" value="C:cytoplasm"/>
    <property type="evidence" value="ECO:0007669"/>
    <property type="project" value="UniProtKB-SubCell"/>
</dbReference>
<evidence type="ECO:0000256" key="2">
    <source>
        <dbReference type="ARBA" id="ARBA00022490"/>
    </source>
</evidence>